<dbReference type="AlphaFoldDB" id="A0A7T8GU07"/>
<feature type="region of interest" description="Disordered" evidence="1">
    <location>
        <begin position="1"/>
        <end position="25"/>
    </location>
</feature>
<accession>A0A7T8GU07</accession>
<dbReference type="EMBL" id="CP045901">
    <property type="protein sequence ID" value="QQP37788.1"/>
    <property type="molecule type" value="Genomic_DNA"/>
</dbReference>
<feature type="compositionally biased region" description="Polar residues" evidence="1">
    <location>
        <begin position="380"/>
        <end position="400"/>
    </location>
</feature>
<sequence>MQEEPKPPDENTMSSSRSSENEDLCSVVSENAVLLRSTNTSSHAKDLNTLGSCSSKETSDTLRGKETSKTCKQMSYSGAVHSSLKKNSFKFISDGTVNDSNGWKNFCLFAQRIDKRSPLNKSQMHPGNLALIATDILKLNPSEVHSINWDRPHRPLIITRQKISMDRISKEITLPVEVDLKDEENNSFKVMIDCRKLMLARDGDHTFDITLKYGYGKICEQALKSMLEPFCKVNSFQIGRASTSDKTFLKKFSIFNDPNYLHWNTKGSDLVINVTGNAKNIPSLIPFGEEIESLEFLRQSRQCGNCFMFGHYRSSCKEKTKSINFYKTWMMERIKKVQNKELPFFTKIDDLILLDNGPENQVDQSKSQTTPESPQKDPIESQSNKYIDNSSHTTDTEEMSNSMISTDRMINSNLNVEITNSLGNLEVNKKPKKPLLTNKAIMIGRTRSQSLSKRNRRDSQNAQDISDSTSNQSKKTRNDSESIKDN</sequence>
<feature type="compositionally biased region" description="Polar residues" evidence="1">
    <location>
        <begin position="460"/>
        <end position="473"/>
    </location>
</feature>
<gene>
    <name evidence="2" type="ORF">FKW44_018180</name>
</gene>
<name>A0A7T8GU07_CALRO</name>
<proteinExistence type="predicted"/>
<reference evidence="3" key="1">
    <citation type="submission" date="2021-01" db="EMBL/GenBank/DDBJ databases">
        <title>Caligus Genome Assembly.</title>
        <authorList>
            <person name="Gallardo-Escarate C."/>
        </authorList>
    </citation>
    <scope>NUCLEOTIDE SEQUENCE [LARGE SCALE GENOMIC DNA]</scope>
</reference>
<feature type="compositionally biased region" description="Basic and acidic residues" evidence="1">
    <location>
        <begin position="476"/>
        <end position="486"/>
    </location>
</feature>
<feature type="compositionally biased region" description="Basic and acidic residues" evidence="1">
    <location>
        <begin position="57"/>
        <end position="69"/>
    </location>
</feature>
<feature type="compositionally biased region" description="Polar residues" evidence="1">
    <location>
        <begin position="358"/>
        <end position="373"/>
    </location>
</feature>
<feature type="region of interest" description="Disordered" evidence="1">
    <location>
        <begin position="45"/>
        <end position="76"/>
    </location>
</feature>
<feature type="region of interest" description="Disordered" evidence="1">
    <location>
        <begin position="357"/>
        <end position="400"/>
    </location>
</feature>
<dbReference type="Proteomes" id="UP000595437">
    <property type="component" value="Chromosome 12"/>
</dbReference>
<organism evidence="2 3">
    <name type="scientific">Caligus rogercresseyi</name>
    <name type="common">Sea louse</name>
    <dbReference type="NCBI Taxonomy" id="217165"/>
    <lineage>
        <taxon>Eukaryota</taxon>
        <taxon>Metazoa</taxon>
        <taxon>Ecdysozoa</taxon>
        <taxon>Arthropoda</taxon>
        <taxon>Crustacea</taxon>
        <taxon>Multicrustacea</taxon>
        <taxon>Hexanauplia</taxon>
        <taxon>Copepoda</taxon>
        <taxon>Siphonostomatoida</taxon>
        <taxon>Caligidae</taxon>
        <taxon>Caligus</taxon>
    </lineage>
</organism>
<evidence type="ECO:0000256" key="1">
    <source>
        <dbReference type="SAM" id="MobiDB-lite"/>
    </source>
</evidence>
<evidence type="ECO:0000313" key="3">
    <source>
        <dbReference type="Proteomes" id="UP000595437"/>
    </source>
</evidence>
<protein>
    <submittedName>
        <fullName evidence="2">Uncharacterized protein</fullName>
    </submittedName>
</protein>
<evidence type="ECO:0000313" key="2">
    <source>
        <dbReference type="EMBL" id="QQP37788.1"/>
    </source>
</evidence>
<feature type="region of interest" description="Disordered" evidence="1">
    <location>
        <begin position="440"/>
        <end position="486"/>
    </location>
</feature>
<keyword evidence="3" id="KW-1185">Reference proteome</keyword>